<dbReference type="PROSITE" id="PS00018">
    <property type="entry name" value="EF_HAND_1"/>
    <property type="match status" value="1"/>
</dbReference>
<dbReference type="Proteomes" id="UP000003688">
    <property type="component" value="Unassembled WGS sequence"/>
</dbReference>
<evidence type="ECO:0000259" key="3">
    <source>
        <dbReference type="Pfam" id="PF13202"/>
    </source>
</evidence>
<feature type="domain" description="EF-hand" evidence="3">
    <location>
        <begin position="86"/>
        <end position="103"/>
    </location>
</feature>
<feature type="signal peptide" evidence="2">
    <location>
        <begin position="1"/>
        <end position="32"/>
    </location>
</feature>
<accession>B9XBA7</accession>
<dbReference type="AlphaFoldDB" id="B9XBA7"/>
<keyword evidence="2" id="KW-0732">Signal</keyword>
<dbReference type="InterPro" id="IPR011992">
    <property type="entry name" value="EF-hand-dom_pair"/>
</dbReference>
<evidence type="ECO:0000256" key="1">
    <source>
        <dbReference type="SAM" id="MobiDB-lite"/>
    </source>
</evidence>
<feature type="domain" description="EF-hand" evidence="3">
    <location>
        <begin position="66"/>
        <end position="79"/>
    </location>
</feature>
<dbReference type="Pfam" id="PF13202">
    <property type="entry name" value="EF-hand_5"/>
    <property type="match status" value="2"/>
</dbReference>
<evidence type="ECO:0000313" key="5">
    <source>
        <dbReference type="Proteomes" id="UP000003688"/>
    </source>
</evidence>
<evidence type="ECO:0000256" key="2">
    <source>
        <dbReference type="SAM" id="SignalP"/>
    </source>
</evidence>
<keyword evidence="5" id="KW-1185">Reference proteome</keyword>
<proteinExistence type="predicted"/>
<sequence length="147" mass="15510" precursor="true">MNNKSKALYMKMNKLVLLSTLALGMTVLSTSAEDNQPPAGQPPQSGTPGPEHRGPRPPKPPIEVVLDANGDGIISAEEIANASVALKKLDRNGDGQLTPDEYRPPHPHPRQGGPDGQTGPGTPDQQPPQDGTGRQSQNGQRPPPPNQ</sequence>
<dbReference type="InterPro" id="IPR002048">
    <property type="entry name" value="EF_hand_dom"/>
</dbReference>
<protein>
    <recommendedName>
        <fullName evidence="3">EF-hand domain-containing protein</fullName>
    </recommendedName>
</protein>
<evidence type="ECO:0000313" key="4">
    <source>
        <dbReference type="EMBL" id="EEF62792.1"/>
    </source>
</evidence>
<dbReference type="GO" id="GO:0005509">
    <property type="term" value="F:calcium ion binding"/>
    <property type="evidence" value="ECO:0007669"/>
    <property type="project" value="InterPro"/>
</dbReference>
<dbReference type="SUPFAM" id="SSF47473">
    <property type="entry name" value="EF-hand"/>
    <property type="match status" value="1"/>
</dbReference>
<reference evidence="4 5" key="1">
    <citation type="journal article" date="2011" name="J. Bacteriol.">
        <title>Genome sequence of 'Pedosphaera parvula' Ellin514, an aerobic Verrucomicrobial isolate from pasture soil.</title>
        <authorList>
            <person name="Kant R."/>
            <person name="van Passel M.W."/>
            <person name="Sangwan P."/>
            <person name="Palva A."/>
            <person name="Lucas S."/>
            <person name="Copeland A."/>
            <person name="Lapidus A."/>
            <person name="Glavina Del Rio T."/>
            <person name="Dalin E."/>
            <person name="Tice H."/>
            <person name="Bruce D."/>
            <person name="Goodwin L."/>
            <person name="Pitluck S."/>
            <person name="Chertkov O."/>
            <person name="Larimer F.W."/>
            <person name="Land M.L."/>
            <person name="Hauser L."/>
            <person name="Brettin T.S."/>
            <person name="Detter J.C."/>
            <person name="Han S."/>
            <person name="de Vos W.M."/>
            <person name="Janssen P.H."/>
            <person name="Smidt H."/>
        </authorList>
    </citation>
    <scope>NUCLEOTIDE SEQUENCE [LARGE SCALE GENOMIC DNA]</scope>
    <source>
        <strain evidence="4 5">Ellin514</strain>
    </source>
</reference>
<dbReference type="EMBL" id="ABOX02000003">
    <property type="protein sequence ID" value="EEF62792.1"/>
    <property type="molecule type" value="Genomic_DNA"/>
</dbReference>
<dbReference type="STRING" id="320771.Cflav_PD5427"/>
<dbReference type="InterPro" id="IPR018247">
    <property type="entry name" value="EF_Hand_1_Ca_BS"/>
</dbReference>
<feature type="chain" id="PRO_5002894730" description="EF-hand domain-containing protein" evidence="2">
    <location>
        <begin position="33"/>
        <end position="147"/>
    </location>
</feature>
<feature type="region of interest" description="Disordered" evidence="1">
    <location>
        <begin position="90"/>
        <end position="147"/>
    </location>
</feature>
<name>B9XBA7_PEDPL</name>
<gene>
    <name evidence="4" type="ORF">Cflav_PD5427</name>
</gene>
<feature type="compositionally biased region" description="Low complexity" evidence="1">
    <location>
        <begin position="120"/>
        <end position="135"/>
    </location>
</feature>
<dbReference type="RefSeq" id="WP_007413105.1">
    <property type="nucleotide sequence ID" value="NZ_ABOX02000003.1"/>
</dbReference>
<organism evidence="4 5">
    <name type="scientific">Pedosphaera parvula (strain Ellin514)</name>
    <dbReference type="NCBI Taxonomy" id="320771"/>
    <lineage>
        <taxon>Bacteria</taxon>
        <taxon>Pseudomonadati</taxon>
        <taxon>Verrucomicrobiota</taxon>
        <taxon>Pedosphaerae</taxon>
        <taxon>Pedosphaerales</taxon>
        <taxon>Pedosphaeraceae</taxon>
        <taxon>Pedosphaera</taxon>
    </lineage>
</organism>
<comment type="caution">
    <text evidence="4">The sequence shown here is derived from an EMBL/GenBank/DDBJ whole genome shotgun (WGS) entry which is preliminary data.</text>
</comment>
<feature type="region of interest" description="Disordered" evidence="1">
    <location>
        <begin position="29"/>
        <end position="65"/>
    </location>
</feature>
<dbReference type="Gene3D" id="1.10.238.10">
    <property type="entry name" value="EF-hand"/>
    <property type="match status" value="1"/>
</dbReference>